<organism evidence="1 2">
    <name type="scientific">Adonisia turfae CCMR0082</name>
    <dbReference type="NCBI Taxonomy" id="2304604"/>
    <lineage>
        <taxon>Bacteria</taxon>
        <taxon>Bacillati</taxon>
        <taxon>Cyanobacteriota</taxon>
        <taxon>Adonisia</taxon>
        <taxon>Adonisia turfae</taxon>
    </lineage>
</organism>
<accession>A0A6M0SAW7</accession>
<sequence>MRFVDIPLDGSLVVKVFSSIMARGKSLARLWLTLRALDDGTGHVVFFKKDMAVALGSSESSLRGWLKRGEGRWWRVQKSVCGTVDLYLIGITKICYQLGLCDPGGCAPVYSDQLIGPKAKAVSFAIAAQNCQNQAYHAARSRKKGRLKQLVLRPDVAASNFVLGAQGYYVVRNGFEVPGASLKGIAKAMGCGERTARRWLDNRERLGRNCDPIKKKRVAKEVTDPEQRMQILSQPKDTFWVIEDERGLPKVVRFFHEDGSLFILGTNIYEEAFKLLPIHRIRHRIKRYQENLDRQSLGSCLTPAVCPST</sequence>
<evidence type="ECO:0000313" key="2">
    <source>
        <dbReference type="Proteomes" id="UP000473574"/>
    </source>
</evidence>
<evidence type="ECO:0000313" key="1">
    <source>
        <dbReference type="EMBL" id="NEZ65645.1"/>
    </source>
</evidence>
<dbReference type="EMBL" id="QZCE01000002">
    <property type="protein sequence ID" value="NEZ65645.1"/>
    <property type="molecule type" value="Genomic_DNA"/>
</dbReference>
<comment type="caution">
    <text evidence="1">The sequence shown here is derived from an EMBL/GenBank/DDBJ whole genome shotgun (WGS) entry which is preliminary data.</text>
</comment>
<name>A0A6M0SAW7_9CYAN</name>
<dbReference type="AlphaFoldDB" id="A0A6M0SAW7"/>
<protein>
    <submittedName>
        <fullName evidence="1">Uncharacterized protein</fullName>
    </submittedName>
</protein>
<proteinExistence type="predicted"/>
<gene>
    <name evidence="1" type="ORF">D0962_23295</name>
</gene>
<dbReference type="Proteomes" id="UP000473574">
    <property type="component" value="Unassembled WGS sequence"/>
</dbReference>
<reference evidence="1 2" key="1">
    <citation type="journal article" date="2020" name="Microb. Ecol.">
        <title>Ecogenomics of the Marine Benthic Filamentous Cyanobacterium Adonisia.</title>
        <authorList>
            <person name="Walter J.M."/>
            <person name="Coutinho F.H."/>
            <person name="Leomil L."/>
            <person name="Hargreaves P.I."/>
            <person name="Campeao M.E."/>
            <person name="Vieira V.V."/>
            <person name="Silva B.S."/>
            <person name="Fistarol G.O."/>
            <person name="Salomon P.S."/>
            <person name="Sawabe T."/>
            <person name="Mino S."/>
            <person name="Hosokawa M."/>
            <person name="Miyashita H."/>
            <person name="Maruyama F."/>
            <person name="van Verk M.C."/>
            <person name="Dutilh B.E."/>
            <person name="Thompson C.C."/>
            <person name="Thompson F.L."/>
        </authorList>
    </citation>
    <scope>NUCLEOTIDE SEQUENCE [LARGE SCALE GENOMIC DNA]</scope>
    <source>
        <strain evidence="1 2">CCMR0082</strain>
    </source>
</reference>
<dbReference type="RefSeq" id="WP_163666898.1">
    <property type="nucleotide sequence ID" value="NZ_QZCE01000002.1"/>
</dbReference>